<dbReference type="GO" id="GO:0005615">
    <property type="term" value="C:extracellular space"/>
    <property type="evidence" value="ECO:0007669"/>
    <property type="project" value="UniProtKB-KW"/>
</dbReference>
<dbReference type="Xenbase" id="XB-GENE-6509937">
    <property type="gene designation" value="ccl25"/>
</dbReference>
<dbReference type="PANTHER" id="PTHR12015:SF70">
    <property type="entry name" value="C-C MOTIF CHEMOKINE 25"/>
    <property type="match status" value="1"/>
</dbReference>
<dbReference type="PANTHER" id="PTHR12015">
    <property type="entry name" value="SMALL INDUCIBLE CYTOKINE A"/>
    <property type="match status" value="1"/>
</dbReference>
<dbReference type="InterPro" id="IPR001811">
    <property type="entry name" value="Chemokine_IL8-like_dom"/>
</dbReference>
<dbReference type="Gene3D" id="2.40.50.40">
    <property type="match status" value="1"/>
</dbReference>
<dbReference type="RefSeq" id="XP_031760976.1">
    <property type="nucleotide sequence ID" value="XM_031905116.1"/>
</dbReference>
<protein>
    <submittedName>
        <fullName evidence="4">C-C motif chemokine 25</fullName>
    </submittedName>
</protein>
<dbReference type="SUPFAM" id="SSF54117">
    <property type="entry name" value="Interleukin 8-like chemokines"/>
    <property type="match status" value="1"/>
</dbReference>
<dbReference type="AlphaFoldDB" id="A0A8J1JWM9"/>
<dbReference type="GeneID" id="116412011"/>
<evidence type="ECO:0000313" key="3">
    <source>
        <dbReference type="Proteomes" id="UP000008143"/>
    </source>
</evidence>
<evidence type="ECO:0000313" key="4">
    <source>
        <dbReference type="RefSeq" id="XP_031760976.1"/>
    </source>
</evidence>
<evidence type="ECO:0000259" key="2">
    <source>
        <dbReference type="SMART" id="SM00199"/>
    </source>
</evidence>
<organism evidence="3 4">
    <name type="scientific">Xenopus tropicalis</name>
    <name type="common">Western clawed frog</name>
    <name type="synonym">Silurana tropicalis</name>
    <dbReference type="NCBI Taxonomy" id="8364"/>
    <lineage>
        <taxon>Eukaryota</taxon>
        <taxon>Metazoa</taxon>
        <taxon>Chordata</taxon>
        <taxon>Craniata</taxon>
        <taxon>Vertebrata</taxon>
        <taxon>Euteleostomi</taxon>
        <taxon>Amphibia</taxon>
        <taxon>Batrachia</taxon>
        <taxon>Anura</taxon>
        <taxon>Pipoidea</taxon>
        <taxon>Pipidae</taxon>
        <taxon>Xenopodinae</taxon>
        <taxon>Xenopus</taxon>
        <taxon>Silurana</taxon>
    </lineage>
</organism>
<gene>
    <name evidence="4 5" type="primary">ccl25</name>
</gene>
<dbReference type="InterPro" id="IPR039809">
    <property type="entry name" value="Chemokine_b/g/d"/>
</dbReference>
<dbReference type="InterPro" id="IPR036048">
    <property type="entry name" value="Interleukin_8-like_sf"/>
</dbReference>
<dbReference type="SMART" id="SM00199">
    <property type="entry name" value="SCY"/>
    <property type="match status" value="1"/>
</dbReference>
<evidence type="ECO:0000256" key="1">
    <source>
        <dbReference type="ARBA" id="ARBA00022514"/>
    </source>
</evidence>
<feature type="domain" description="Chemokine interleukin-8-like" evidence="2">
    <location>
        <begin position="10"/>
        <end position="72"/>
    </location>
</feature>
<accession>A0A8J1JWM9</accession>
<reference evidence="4" key="1">
    <citation type="submission" date="2025-08" db="UniProtKB">
        <authorList>
            <consortium name="RefSeq"/>
        </authorList>
    </citation>
    <scope>IDENTIFICATION</scope>
    <source>
        <strain evidence="4">Nigerian</strain>
        <tissue evidence="4">Liver and blood</tissue>
    </source>
</reference>
<dbReference type="Proteomes" id="UP000008143">
    <property type="component" value="Chromosome 1"/>
</dbReference>
<dbReference type="GO" id="GO:0008009">
    <property type="term" value="F:chemokine activity"/>
    <property type="evidence" value="ECO:0007669"/>
    <property type="project" value="InterPro"/>
</dbReference>
<dbReference type="AGR" id="Xenbase:XB-GENE-6509937"/>
<dbReference type="GO" id="GO:0006955">
    <property type="term" value="P:immune response"/>
    <property type="evidence" value="ECO:0007669"/>
    <property type="project" value="InterPro"/>
</dbReference>
<evidence type="ECO:0000313" key="5">
    <source>
        <dbReference type="Xenbase" id="XB-GENE-6509937"/>
    </source>
</evidence>
<name>A0A8J1JWM9_XENTR</name>
<proteinExistence type="predicted"/>
<dbReference type="OMA" id="ESYRMQE"/>
<keyword evidence="3" id="KW-1185">Reference proteome</keyword>
<dbReference type="OrthoDB" id="9930747at2759"/>
<dbReference type="CTD" id="6370"/>
<keyword evidence="1" id="KW-0202">Cytokine</keyword>
<sequence length="89" mass="10608">MFITFSTGDFENCCLSYAKVTQYSGLYKHIRYYQLQEISESCNMRAVIFYLKKRIICANPMEQWVGLAIKQFHKMKYPKHQQMKAMYSG</sequence>
<dbReference type="Pfam" id="PF00048">
    <property type="entry name" value="IL8"/>
    <property type="match status" value="1"/>
</dbReference>
<dbReference type="KEGG" id="xtr:116412011"/>